<feature type="compositionally biased region" description="Low complexity" evidence="2">
    <location>
        <begin position="649"/>
        <end position="665"/>
    </location>
</feature>
<dbReference type="Proteomes" id="UP000591131">
    <property type="component" value="Unassembled WGS sequence"/>
</dbReference>
<gene>
    <name evidence="3" type="ORF">FOL47_007562</name>
</gene>
<evidence type="ECO:0000256" key="2">
    <source>
        <dbReference type="SAM" id="MobiDB-lite"/>
    </source>
</evidence>
<dbReference type="AlphaFoldDB" id="A0A7J6LJP0"/>
<name>A0A7J6LJP0_PERCH</name>
<dbReference type="EMBL" id="JAAPAO010000450">
    <property type="protein sequence ID" value="KAF4659488.1"/>
    <property type="molecule type" value="Genomic_DNA"/>
</dbReference>
<evidence type="ECO:0000313" key="3">
    <source>
        <dbReference type="EMBL" id="KAF4659488.1"/>
    </source>
</evidence>
<evidence type="ECO:0000313" key="4">
    <source>
        <dbReference type="Proteomes" id="UP000591131"/>
    </source>
</evidence>
<organism evidence="3 4">
    <name type="scientific">Perkinsus chesapeaki</name>
    <name type="common">Clam parasite</name>
    <name type="synonym">Perkinsus andrewsi</name>
    <dbReference type="NCBI Taxonomy" id="330153"/>
    <lineage>
        <taxon>Eukaryota</taxon>
        <taxon>Sar</taxon>
        <taxon>Alveolata</taxon>
        <taxon>Perkinsozoa</taxon>
        <taxon>Perkinsea</taxon>
        <taxon>Perkinsida</taxon>
        <taxon>Perkinsidae</taxon>
        <taxon>Perkinsus</taxon>
    </lineage>
</organism>
<evidence type="ECO:0000256" key="1">
    <source>
        <dbReference type="SAM" id="Coils"/>
    </source>
</evidence>
<proteinExistence type="predicted"/>
<feature type="coiled-coil region" evidence="1">
    <location>
        <begin position="603"/>
        <end position="637"/>
    </location>
</feature>
<protein>
    <submittedName>
        <fullName evidence="3">Uncharacterized protein</fullName>
    </submittedName>
</protein>
<keyword evidence="4" id="KW-1185">Reference proteome</keyword>
<feature type="coiled-coil region" evidence="1">
    <location>
        <begin position="143"/>
        <end position="226"/>
    </location>
</feature>
<accession>A0A7J6LJP0</accession>
<keyword evidence="1" id="KW-0175">Coiled coil</keyword>
<comment type="caution">
    <text evidence="3">The sequence shown here is derived from an EMBL/GenBank/DDBJ whole genome shotgun (WGS) entry which is preliminary data.</text>
</comment>
<feature type="region of interest" description="Disordered" evidence="2">
    <location>
        <begin position="642"/>
        <end position="665"/>
    </location>
</feature>
<feature type="region of interest" description="Disordered" evidence="2">
    <location>
        <begin position="25"/>
        <end position="80"/>
    </location>
</feature>
<reference evidence="3 4" key="1">
    <citation type="submission" date="2020-04" db="EMBL/GenBank/DDBJ databases">
        <title>Perkinsus chesapeaki whole genome sequence.</title>
        <authorList>
            <person name="Bogema D.R."/>
        </authorList>
    </citation>
    <scope>NUCLEOTIDE SEQUENCE [LARGE SCALE GENOMIC DNA]</scope>
    <source>
        <strain evidence="3">ATCC PRA-425</strain>
    </source>
</reference>
<sequence>MQWGGRDSSRSLAFRNAEFASSLRQHVPGRASAKQRALSGGRQRSVFASNSVSPRRPAKATEPPARPESNCQSVNMRETEKQHCSLQQELDESMSELAIVQRRCHSLEESLAIAESQHVKARSMNSRLKERLQLFQDQNAENCRIAEMEISKLTARLAAAEATICRLQDENNSLDEAVRAQGKELEFLRDAKEVLQSERDDAFRGGQKLEESLRELARDFETLSDKYEYERRESQEAKLQLTELMEVSLSQSAKLEVALQKLDRCHEVELAAAEFREGRLLQRWLPLWKVHGPAFNIETFALESHFTCQGHSLCEQFCKTRKPEAILLRDTAILEKDALRLEEACSSLTMKRHRRLQQACLAGLHRRLILAYSGNRVAGLLQSRTAKGAFAEWRGVCNRKLFALRWARLEIPRERLCRAAFDALHKNRTRNQQGRRLAQLLGEYLPKAGALRGFQWFRTSVECQRAEAMCRLAIQHLRWRARQRRVLNLAVAAAAGRQKRLARAIYRDWNSVAVRSIHTRQVSENIACRRSFTILRRVLLAWVFRLLESPVTRQAKGNEERLQQALQKTASLSDDAFARSLLRSQEERITVLEATEQTGTTKLRRLEALIEKRDDEIDRLRRDIKLLEEINHKLRLTSVLEPLTETVTSSPRSSEAGSRSFSASE</sequence>
<dbReference type="OrthoDB" id="10507452at2759"/>